<sequence length="108" mass="12763">MEGKQPGNCVNNSIIMDRHPRTFQDPGSGYQHYHRKREHSGFAERSHHQNKHFQPNSHRQDPYGTGPSRATSSNPPTLSTRKELYEKDFPLYKQPIERWIQRPLREAR</sequence>
<evidence type="ECO:0000313" key="3">
    <source>
        <dbReference type="Proteomes" id="UP001460270"/>
    </source>
</evidence>
<feature type="region of interest" description="Disordered" evidence="1">
    <location>
        <begin position="1"/>
        <end position="86"/>
    </location>
</feature>
<accession>A0AAW0Q811</accession>
<keyword evidence="3" id="KW-1185">Reference proteome</keyword>
<dbReference type="AlphaFoldDB" id="A0AAW0Q811"/>
<evidence type="ECO:0000256" key="1">
    <source>
        <dbReference type="SAM" id="MobiDB-lite"/>
    </source>
</evidence>
<evidence type="ECO:0000313" key="2">
    <source>
        <dbReference type="EMBL" id="KAK7940347.1"/>
    </source>
</evidence>
<gene>
    <name evidence="2" type="ORF">WMY93_003673</name>
</gene>
<organism evidence="2 3">
    <name type="scientific">Mugilogobius chulae</name>
    <name type="common">yellowstripe goby</name>
    <dbReference type="NCBI Taxonomy" id="88201"/>
    <lineage>
        <taxon>Eukaryota</taxon>
        <taxon>Metazoa</taxon>
        <taxon>Chordata</taxon>
        <taxon>Craniata</taxon>
        <taxon>Vertebrata</taxon>
        <taxon>Euteleostomi</taxon>
        <taxon>Actinopterygii</taxon>
        <taxon>Neopterygii</taxon>
        <taxon>Teleostei</taxon>
        <taxon>Neoteleostei</taxon>
        <taxon>Acanthomorphata</taxon>
        <taxon>Gobiaria</taxon>
        <taxon>Gobiiformes</taxon>
        <taxon>Gobioidei</taxon>
        <taxon>Gobiidae</taxon>
        <taxon>Gobionellinae</taxon>
        <taxon>Mugilogobius</taxon>
    </lineage>
</organism>
<comment type="caution">
    <text evidence="2">The sequence shown here is derived from an EMBL/GenBank/DDBJ whole genome shotgun (WGS) entry which is preliminary data.</text>
</comment>
<dbReference type="EMBL" id="JBBPFD010000002">
    <property type="protein sequence ID" value="KAK7940347.1"/>
    <property type="molecule type" value="Genomic_DNA"/>
</dbReference>
<dbReference type="Proteomes" id="UP001460270">
    <property type="component" value="Unassembled WGS sequence"/>
</dbReference>
<reference evidence="3" key="1">
    <citation type="submission" date="2024-04" db="EMBL/GenBank/DDBJ databases">
        <title>Salinicola lusitanus LLJ914,a marine bacterium isolated from the Okinawa Trough.</title>
        <authorList>
            <person name="Li J."/>
        </authorList>
    </citation>
    <scope>NUCLEOTIDE SEQUENCE [LARGE SCALE GENOMIC DNA]</scope>
</reference>
<protein>
    <submittedName>
        <fullName evidence="2">Uncharacterized protein</fullName>
    </submittedName>
</protein>
<name>A0AAW0Q811_9GOBI</name>
<proteinExistence type="predicted"/>
<feature type="compositionally biased region" description="Polar residues" evidence="1">
    <location>
        <begin position="68"/>
        <end position="79"/>
    </location>
</feature>